<evidence type="ECO:0000256" key="9">
    <source>
        <dbReference type="ARBA" id="ARBA00023172"/>
    </source>
</evidence>
<feature type="active site" evidence="11">
    <location>
        <position position="281"/>
    </location>
</feature>
<dbReference type="HAMAP" id="MF_01807">
    <property type="entry name" value="Recomb_XerD"/>
    <property type="match status" value="1"/>
</dbReference>
<comment type="subunit">
    <text evidence="11">Forms a cyclic heterotetrameric complex composed of two molecules of XerC and two molecules of XerD.</text>
</comment>
<dbReference type="InterPro" id="IPR013762">
    <property type="entry name" value="Integrase-like_cat_sf"/>
</dbReference>
<dbReference type="PANTHER" id="PTHR30349">
    <property type="entry name" value="PHAGE INTEGRASE-RELATED"/>
    <property type="match status" value="1"/>
</dbReference>
<feature type="active site" evidence="11">
    <location>
        <position position="184"/>
    </location>
</feature>
<dbReference type="EMBL" id="BMIJ01000005">
    <property type="protein sequence ID" value="GGB99765.1"/>
    <property type="molecule type" value="Genomic_DNA"/>
</dbReference>
<dbReference type="InterPro" id="IPR011010">
    <property type="entry name" value="DNA_brk_join_enz"/>
</dbReference>
<evidence type="ECO:0000313" key="15">
    <source>
        <dbReference type="Proteomes" id="UP000629025"/>
    </source>
</evidence>
<reference evidence="15" key="1">
    <citation type="journal article" date="2019" name="Int. J. Syst. Evol. Microbiol.">
        <title>The Global Catalogue of Microorganisms (GCM) 10K type strain sequencing project: providing services to taxonomists for standard genome sequencing and annotation.</title>
        <authorList>
            <consortium name="The Broad Institute Genomics Platform"/>
            <consortium name="The Broad Institute Genome Sequencing Center for Infectious Disease"/>
            <person name="Wu L."/>
            <person name="Ma J."/>
        </authorList>
    </citation>
    <scope>NUCLEOTIDE SEQUENCE [LARGE SCALE GENOMIC DNA]</scope>
    <source>
        <strain evidence="15">CGMCC 1.15341</strain>
    </source>
</reference>
<dbReference type="InterPro" id="IPR044068">
    <property type="entry name" value="CB"/>
</dbReference>
<protein>
    <recommendedName>
        <fullName evidence="3 11">Tyrosine recombinase XerD</fullName>
    </recommendedName>
</protein>
<comment type="subcellular location">
    <subcellularLocation>
        <location evidence="1 11">Cytoplasm</location>
    </subcellularLocation>
</comment>
<organism evidence="14 15">
    <name type="scientific">Marinobacterium zhoushanense</name>
    <dbReference type="NCBI Taxonomy" id="1679163"/>
    <lineage>
        <taxon>Bacteria</taxon>
        <taxon>Pseudomonadati</taxon>
        <taxon>Pseudomonadota</taxon>
        <taxon>Gammaproteobacteria</taxon>
        <taxon>Oceanospirillales</taxon>
        <taxon>Oceanospirillaceae</taxon>
        <taxon>Marinobacterium</taxon>
    </lineage>
</organism>
<dbReference type="InterPro" id="IPR002104">
    <property type="entry name" value="Integrase_catalytic"/>
</dbReference>
<sequence>MSEDRRRRAKLPAAEDWALIEQYLDHLWLERGLSDNTRASYARDLNHFGCWLNSVKLHLPDLDRRDLQRHLQWRVEQQLRPTSTSRLLSTLRGFYRYLLREHLIATDPTLNIDSPRRGRPLPKTLTEADVEALLAAPDTATALGLRDRTMLELLYACGLRVSELVELRLEELNRRIGVLRIVGKGDKERMLPVGDEALSWLSRYLRDGRSELGADSRVEHIFLSRLGQPMTRQTFWHRIKRYAIEVGIDKPISPHVLRHAFATHLLNHGADLRVVQMLLGHSSLSTTQIYTHVATARLQALHRDHHPRG</sequence>
<keyword evidence="5 11" id="KW-0132">Cell division</keyword>
<keyword evidence="8 11" id="KW-0238">DNA-binding</keyword>
<dbReference type="InterPro" id="IPR023009">
    <property type="entry name" value="Tyrosine_recombinase_XerC/XerD"/>
</dbReference>
<dbReference type="Gene3D" id="1.10.150.130">
    <property type="match status" value="1"/>
</dbReference>
<evidence type="ECO:0000256" key="6">
    <source>
        <dbReference type="ARBA" id="ARBA00022829"/>
    </source>
</evidence>
<evidence type="ECO:0000313" key="14">
    <source>
        <dbReference type="EMBL" id="GGB99765.1"/>
    </source>
</evidence>
<comment type="caution">
    <text evidence="14">The sequence shown here is derived from an EMBL/GenBank/DDBJ whole genome shotgun (WGS) entry which is preliminary data.</text>
</comment>
<comment type="similarity">
    <text evidence="2 11">Belongs to the 'phage' integrase family. XerD subfamily.</text>
</comment>
<dbReference type="InterPro" id="IPR011932">
    <property type="entry name" value="Recomb_XerD"/>
</dbReference>
<name>A0ABQ1KLM2_9GAMM</name>
<keyword evidence="15" id="KW-1185">Reference proteome</keyword>
<dbReference type="InterPro" id="IPR010998">
    <property type="entry name" value="Integrase_recombinase_N"/>
</dbReference>
<evidence type="ECO:0000259" key="12">
    <source>
        <dbReference type="PROSITE" id="PS51898"/>
    </source>
</evidence>
<dbReference type="InterPro" id="IPR050090">
    <property type="entry name" value="Tyrosine_recombinase_XerCD"/>
</dbReference>
<evidence type="ECO:0000256" key="11">
    <source>
        <dbReference type="HAMAP-Rule" id="MF_01807"/>
    </source>
</evidence>
<evidence type="ECO:0000256" key="2">
    <source>
        <dbReference type="ARBA" id="ARBA00010450"/>
    </source>
</evidence>
<keyword evidence="7 11" id="KW-0229">DNA integration</keyword>
<keyword evidence="6 11" id="KW-0159">Chromosome partition</keyword>
<dbReference type="Gene3D" id="1.10.443.10">
    <property type="entry name" value="Intergrase catalytic core"/>
    <property type="match status" value="1"/>
</dbReference>
<evidence type="ECO:0000256" key="4">
    <source>
        <dbReference type="ARBA" id="ARBA00022490"/>
    </source>
</evidence>
<dbReference type="InterPro" id="IPR004107">
    <property type="entry name" value="Integrase_SAM-like_N"/>
</dbReference>
<evidence type="ECO:0000256" key="8">
    <source>
        <dbReference type="ARBA" id="ARBA00023125"/>
    </source>
</evidence>
<evidence type="ECO:0000259" key="13">
    <source>
        <dbReference type="PROSITE" id="PS51900"/>
    </source>
</evidence>
<keyword evidence="4 11" id="KW-0963">Cytoplasm</keyword>
<evidence type="ECO:0000256" key="10">
    <source>
        <dbReference type="ARBA" id="ARBA00023306"/>
    </source>
</evidence>
<dbReference type="NCBIfam" id="NF001399">
    <property type="entry name" value="PRK00283.1"/>
    <property type="match status" value="1"/>
</dbReference>
<dbReference type="PROSITE" id="PS51900">
    <property type="entry name" value="CB"/>
    <property type="match status" value="1"/>
</dbReference>
<comment type="function">
    <text evidence="11">Site-specific tyrosine recombinase, which acts by catalyzing the cutting and rejoining of the recombining DNA molecules. The XerC-XerD complex is essential to convert dimers of the bacterial chromosome into monomers to permit their segregation at cell division. It also contributes to the segregational stability of plasmids.</text>
</comment>
<feature type="domain" description="Tyr recombinase" evidence="12">
    <location>
        <begin position="120"/>
        <end position="303"/>
    </location>
</feature>
<gene>
    <name evidence="11 14" type="primary">xerD</name>
    <name evidence="14" type="ORF">GCM10011352_27480</name>
</gene>
<feature type="domain" description="Core-binding (CB)" evidence="13">
    <location>
        <begin position="14"/>
        <end position="99"/>
    </location>
</feature>
<dbReference type="Proteomes" id="UP000629025">
    <property type="component" value="Unassembled WGS sequence"/>
</dbReference>
<dbReference type="SUPFAM" id="SSF56349">
    <property type="entry name" value="DNA breaking-rejoining enzymes"/>
    <property type="match status" value="1"/>
</dbReference>
<dbReference type="NCBIfam" id="TIGR02225">
    <property type="entry name" value="recomb_XerD"/>
    <property type="match status" value="1"/>
</dbReference>
<dbReference type="HAMAP" id="MF_01808">
    <property type="entry name" value="Recomb_XerC_XerD"/>
    <property type="match status" value="1"/>
</dbReference>
<keyword evidence="10 11" id="KW-0131">Cell cycle</keyword>
<evidence type="ECO:0000256" key="5">
    <source>
        <dbReference type="ARBA" id="ARBA00022618"/>
    </source>
</evidence>
<feature type="active site" evidence="11">
    <location>
        <position position="160"/>
    </location>
</feature>
<evidence type="ECO:0000256" key="1">
    <source>
        <dbReference type="ARBA" id="ARBA00004496"/>
    </source>
</evidence>
<dbReference type="CDD" id="cd00798">
    <property type="entry name" value="INT_XerDC_C"/>
    <property type="match status" value="1"/>
</dbReference>
<feature type="active site" evidence="11">
    <location>
        <position position="255"/>
    </location>
</feature>
<feature type="active site" evidence="11">
    <location>
        <position position="258"/>
    </location>
</feature>
<evidence type="ECO:0000256" key="3">
    <source>
        <dbReference type="ARBA" id="ARBA00015810"/>
    </source>
</evidence>
<proteinExistence type="inferred from homology"/>
<keyword evidence="9 11" id="KW-0233">DNA recombination</keyword>
<dbReference type="Pfam" id="PF02899">
    <property type="entry name" value="Phage_int_SAM_1"/>
    <property type="match status" value="1"/>
</dbReference>
<dbReference type="Pfam" id="PF00589">
    <property type="entry name" value="Phage_integrase"/>
    <property type="match status" value="1"/>
</dbReference>
<feature type="active site" description="O-(3'-phospho-DNA)-tyrosine intermediate" evidence="11">
    <location>
        <position position="290"/>
    </location>
</feature>
<dbReference type="PANTHER" id="PTHR30349:SF90">
    <property type="entry name" value="TYROSINE RECOMBINASE XERD"/>
    <property type="match status" value="1"/>
</dbReference>
<evidence type="ECO:0000256" key="7">
    <source>
        <dbReference type="ARBA" id="ARBA00022908"/>
    </source>
</evidence>
<accession>A0ABQ1KLM2</accession>
<dbReference type="PROSITE" id="PS51898">
    <property type="entry name" value="TYR_RECOMBINASE"/>
    <property type="match status" value="1"/>
</dbReference>